<keyword evidence="2" id="KW-1185">Reference proteome</keyword>
<feature type="non-terminal residue" evidence="1">
    <location>
        <position position="76"/>
    </location>
</feature>
<feature type="non-terminal residue" evidence="1">
    <location>
        <position position="1"/>
    </location>
</feature>
<evidence type="ECO:0008006" key="3">
    <source>
        <dbReference type="Google" id="ProtNLM"/>
    </source>
</evidence>
<dbReference type="Proteomes" id="UP000027265">
    <property type="component" value="Unassembled WGS sequence"/>
</dbReference>
<name>A0A067PN03_9AGAM</name>
<protein>
    <recommendedName>
        <fullName evidence="3">Integrase zinc-binding domain-containing protein</fullName>
    </recommendedName>
</protein>
<dbReference type="OrthoDB" id="3227343at2759"/>
<organism evidence="1 2">
    <name type="scientific">Jaapia argillacea MUCL 33604</name>
    <dbReference type="NCBI Taxonomy" id="933084"/>
    <lineage>
        <taxon>Eukaryota</taxon>
        <taxon>Fungi</taxon>
        <taxon>Dikarya</taxon>
        <taxon>Basidiomycota</taxon>
        <taxon>Agaricomycotina</taxon>
        <taxon>Agaricomycetes</taxon>
        <taxon>Agaricomycetidae</taxon>
        <taxon>Jaapiales</taxon>
        <taxon>Jaapiaceae</taxon>
        <taxon>Jaapia</taxon>
    </lineage>
</organism>
<proteinExistence type="predicted"/>
<sequence>PGIRTFAQRMKLAIMGAHDSIISARVKQTQGANRKQWPSPFQEQDFVYLSTKNISYPKGLARKLVPKWIGPYRITK</sequence>
<dbReference type="EMBL" id="KL197723">
    <property type="protein sequence ID" value="KDQ56169.1"/>
    <property type="molecule type" value="Genomic_DNA"/>
</dbReference>
<accession>A0A067PN03</accession>
<dbReference type="InParanoid" id="A0A067PN03"/>
<dbReference type="HOGENOM" id="CLU_175751_0_0_1"/>
<evidence type="ECO:0000313" key="1">
    <source>
        <dbReference type="EMBL" id="KDQ56169.1"/>
    </source>
</evidence>
<gene>
    <name evidence="1" type="ORF">JAAARDRAFT_83213</name>
</gene>
<dbReference type="AlphaFoldDB" id="A0A067PN03"/>
<reference evidence="2" key="1">
    <citation type="journal article" date="2014" name="Proc. Natl. Acad. Sci. U.S.A.">
        <title>Extensive sampling of basidiomycete genomes demonstrates inadequacy of the white-rot/brown-rot paradigm for wood decay fungi.</title>
        <authorList>
            <person name="Riley R."/>
            <person name="Salamov A.A."/>
            <person name="Brown D.W."/>
            <person name="Nagy L.G."/>
            <person name="Floudas D."/>
            <person name="Held B.W."/>
            <person name="Levasseur A."/>
            <person name="Lombard V."/>
            <person name="Morin E."/>
            <person name="Otillar R."/>
            <person name="Lindquist E.A."/>
            <person name="Sun H."/>
            <person name="LaButti K.M."/>
            <person name="Schmutz J."/>
            <person name="Jabbour D."/>
            <person name="Luo H."/>
            <person name="Baker S.E."/>
            <person name="Pisabarro A.G."/>
            <person name="Walton J.D."/>
            <person name="Blanchette R.A."/>
            <person name="Henrissat B."/>
            <person name="Martin F."/>
            <person name="Cullen D."/>
            <person name="Hibbett D.S."/>
            <person name="Grigoriev I.V."/>
        </authorList>
    </citation>
    <scope>NUCLEOTIDE SEQUENCE [LARGE SCALE GENOMIC DNA]</scope>
    <source>
        <strain evidence="2">MUCL 33604</strain>
    </source>
</reference>
<dbReference type="STRING" id="933084.A0A067PN03"/>
<evidence type="ECO:0000313" key="2">
    <source>
        <dbReference type="Proteomes" id="UP000027265"/>
    </source>
</evidence>